<feature type="transmembrane region" description="Helical" evidence="10">
    <location>
        <begin position="82"/>
        <end position="103"/>
    </location>
</feature>
<dbReference type="InterPro" id="IPR006037">
    <property type="entry name" value="RCK_C"/>
</dbReference>
<feature type="transmembrane region" description="Helical" evidence="10">
    <location>
        <begin position="269"/>
        <end position="287"/>
    </location>
</feature>
<comment type="caution">
    <text evidence="13">The sequence shown here is derived from an EMBL/GenBank/DDBJ whole genome shotgun (WGS) entry which is preliminary data.</text>
</comment>
<comment type="subcellular location">
    <subcellularLocation>
        <location evidence="1">Endomembrane system</location>
        <topology evidence="1">Multi-pass membrane protein</topology>
    </subcellularLocation>
</comment>
<dbReference type="PROSITE" id="PS51201">
    <property type="entry name" value="RCK_N"/>
    <property type="match status" value="1"/>
</dbReference>
<dbReference type="GO" id="GO:0015297">
    <property type="term" value="F:antiporter activity"/>
    <property type="evidence" value="ECO:0007669"/>
    <property type="project" value="UniProtKB-KW"/>
</dbReference>
<dbReference type="SUPFAM" id="SSF116726">
    <property type="entry name" value="TrkA C-terminal domain-like"/>
    <property type="match status" value="1"/>
</dbReference>
<feature type="transmembrane region" description="Helical" evidence="10">
    <location>
        <begin position="354"/>
        <end position="372"/>
    </location>
</feature>
<reference evidence="13 14" key="1">
    <citation type="submission" date="2019-03" db="EMBL/GenBank/DDBJ databases">
        <title>Genomic Encyclopedia of Type Strains, Phase IV (KMG-IV): sequencing the most valuable type-strain genomes for metagenomic binning, comparative biology and taxonomic classification.</title>
        <authorList>
            <person name="Goeker M."/>
        </authorList>
    </citation>
    <scope>NUCLEOTIDE SEQUENCE [LARGE SCALE GENOMIC DNA]</scope>
    <source>
        <strain evidence="13 14">DSM 103792</strain>
    </source>
</reference>
<dbReference type="PROSITE" id="PS51202">
    <property type="entry name" value="RCK_C"/>
    <property type="match status" value="1"/>
</dbReference>
<dbReference type="Proteomes" id="UP000295375">
    <property type="component" value="Unassembled WGS sequence"/>
</dbReference>
<evidence type="ECO:0000256" key="7">
    <source>
        <dbReference type="ARBA" id="ARBA00022989"/>
    </source>
</evidence>
<evidence type="ECO:0000259" key="12">
    <source>
        <dbReference type="PROSITE" id="PS51202"/>
    </source>
</evidence>
<dbReference type="Pfam" id="PF02254">
    <property type="entry name" value="TrkA_N"/>
    <property type="match status" value="1"/>
</dbReference>
<dbReference type="InterPro" id="IPR036291">
    <property type="entry name" value="NAD(P)-bd_dom_sf"/>
</dbReference>
<gene>
    <name evidence="13" type="ORF">EV696_108120</name>
</gene>
<keyword evidence="9 10" id="KW-0472">Membrane</keyword>
<evidence type="ECO:0000256" key="9">
    <source>
        <dbReference type="ARBA" id="ARBA00023136"/>
    </source>
</evidence>
<dbReference type="InterPro" id="IPR006153">
    <property type="entry name" value="Cation/H_exchanger_TM"/>
</dbReference>
<dbReference type="InterPro" id="IPR036721">
    <property type="entry name" value="RCK_C_sf"/>
</dbReference>
<dbReference type="PANTHER" id="PTHR46157">
    <property type="entry name" value="K(+) EFFLUX ANTIPORTER 3, CHLOROPLASTIC"/>
    <property type="match status" value="1"/>
</dbReference>
<feature type="transmembrane region" description="Helical" evidence="10">
    <location>
        <begin position="293"/>
        <end position="315"/>
    </location>
</feature>
<feature type="domain" description="RCK C-terminal" evidence="12">
    <location>
        <begin position="572"/>
        <end position="656"/>
    </location>
</feature>
<evidence type="ECO:0000256" key="2">
    <source>
        <dbReference type="ARBA" id="ARBA00022448"/>
    </source>
</evidence>
<keyword evidence="14" id="KW-1185">Reference proteome</keyword>
<keyword evidence="7 10" id="KW-1133">Transmembrane helix</keyword>
<feature type="transmembrane region" description="Helical" evidence="10">
    <location>
        <begin position="148"/>
        <end position="168"/>
    </location>
</feature>
<dbReference type="Gene3D" id="3.40.50.720">
    <property type="entry name" value="NAD(P)-binding Rossmann-like Domain"/>
    <property type="match status" value="1"/>
</dbReference>
<dbReference type="OrthoDB" id="9781411at2"/>
<dbReference type="InterPro" id="IPR038770">
    <property type="entry name" value="Na+/solute_symporter_sf"/>
</dbReference>
<evidence type="ECO:0000313" key="14">
    <source>
        <dbReference type="Proteomes" id="UP000295375"/>
    </source>
</evidence>
<evidence type="ECO:0000256" key="5">
    <source>
        <dbReference type="ARBA" id="ARBA00022692"/>
    </source>
</evidence>
<keyword evidence="8" id="KW-0406">Ion transport</keyword>
<dbReference type="FunFam" id="3.40.50.720:FF:000036">
    <property type="entry name" value="Glutathione-regulated potassium-efflux system protein KefB"/>
    <property type="match status" value="1"/>
</dbReference>
<dbReference type="Pfam" id="PF00999">
    <property type="entry name" value="Na_H_Exchanger"/>
    <property type="match status" value="1"/>
</dbReference>
<evidence type="ECO:0000256" key="3">
    <source>
        <dbReference type="ARBA" id="ARBA00022449"/>
    </source>
</evidence>
<dbReference type="EMBL" id="SNYM01000008">
    <property type="protein sequence ID" value="TDQ48140.1"/>
    <property type="molecule type" value="Genomic_DNA"/>
</dbReference>
<evidence type="ECO:0000256" key="6">
    <source>
        <dbReference type="ARBA" id="ARBA00022958"/>
    </source>
</evidence>
<organism evidence="13 14">
    <name type="scientific">Permianibacter aggregans</name>
    <dbReference type="NCBI Taxonomy" id="1510150"/>
    <lineage>
        <taxon>Bacteria</taxon>
        <taxon>Pseudomonadati</taxon>
        <taxon>Pseudomonadota</taxon>
        <taxon>Gammaproteobacteria</taxon>
        <taxon>Pseudomonadales</taxon>
        <taxon>Pseudomonadaceae</taxon>
        <taxon>Permianibacter</taxon>
    </lineage>
</organism>
<dbReference type="AlphaFoldDB" id="A0A4R6UM46"/>
<keyword evidence="4" id="KW-0633">Potassium transport</keyword>
<dbReference type="GO" id="GO:1902600">
    <property type="term" value="P:proton transmembrane transport"/>
    <property type="evidence" value="ECO:0007669"/>
    <property type="project" value="InterPro"/>
</dbReference>
<feature type="transmembrane region" description="Helical" evidence="10">
    <location>
        <begin position="322"/>
        <end position="342"/>
    </location>
</feature>
<keyword evidence="3" id="KW-0050">Antiport</keyword>
<dbReference type="GO" id="GO:0008324">
    <property type="term" value="F:monoatomic cation transmembrane transporter activity"/>
    <property type="evidence" value="ECO:0007669"/>
    <property type="project" value="InterPro"/>
</dbReference>
<sequence length="670" mass="73798">MLLKLIILMALTTLAIALLMRWRLPAILGYLTAGIALRELGYDLFEAGAQLKLLTELGLVFLLFTLGLEFSFPQLKSLQRAVFAFGPSQFFGSALIGFLPLAFFLNFTITQAVVIAFALAMSSTALVSKQLREQRELNTRHGRNAIGVLLFQDLVAVPLLILVPALAAPVDGNLAQNLLMAFAKGITAAIVLVFAGRKVLPPLFHWVAKKGSDELFVLVCLLVTLVAAEVTETLGLSMALGAFLAGTLLGESQHKHQIEAEIRPFRDVLLGLFFISIGNLLSLAALVEHAEKIAIALPLIIAAKAGVIYVSLMILKERQREAVLSSLVLAQVGEFGFALFALAADHRLLTDETLAVVLATSIASMLLAPLILRHSTNIADFLLRRKHRLEDDVKPVTIIEAATGELEDHIVICGFGRVGQLVYRFTEWEGFQNIALDRDSQRVQEASQAGVNVFFGDASRKEILRAAGVERARMVVVCVDNIEHAEQIVSATRALREDVPVMVRTRDDHHLDELREGGATEVVPEILEGSLMLISHVLVMLEVPVSRVLQRVQRARRERYRQLKGFYLGAGANVTHEATRHPQQRHAVKLTLHARAVGRTLSDLDLEHLGVEIVSLRRGENEFEYPSRTDPLRFGDTLILMGFPEDVEAAEDRLLAGRRKRSLPPETEDG</sequence>
<dbReference type="SUPFAM" id="SSF51735">
    <property type="entry name" value="NAD(P)-binding Rossmann-fold domains"/>
    <property type="match status" value="1"/>
</dbReference>
<dbReference type="InterPro" id="IPR003148">
    <property type="entry name" value="RCK_N"/>
</dbReference>
<feature type="transmembrane region" description="Helical" evidence="10">
    <location>
        <begin position="49"/>
        <end position="70"/>
    </location>
</feature>
<proteinExistence type="predicted"/>
<dbReference type="GO" id="GO:0006813">
    <property type="term" value="P:potassium ion transport"/>
    <property type="evidence" value="ECO:0007669"/>
    <property type="project" value="UniProtKB-KW"/>
</dbReference>
<evidence type="ECO:0000259" key="11">
    <source>
        <dbReference type="PROSITE" id="PS51201"/>
    </source>
</evidence>
<dbReference type="GO" id="GO:0012505">
    <property type="term" value="C:endomembrane system"/>
    <property type="evidence" value="ECO:0007669"/>
    <property type="project" value="UniProtKB-SubCell"/>
</dbReference>
<evidence type="ECO:0000256" key="1">
    <source>
        <dbReference type="ARBA" id="ARBA00004127"/>
    </source>
</evidence>
<evidence type="ECO:0000256" key="8">
    <source>
        <dbReference type="ARBA" id="ARBA00023065"/>
    </source>
</evidence>
<dbReference type="PANTHER" id="PTHR46157:SF4">
    <property type="entry name" value="K(+) EFFLUX ANTIPORTER 3, CHLOROPLASTIC"/>
    <property type="match status" value="1"/>
</dbReference>
<protein>
    <submittedName>
        <fullName evidence="13">Kef-type potassium/proton antiporter (CPA2 family)</fullName>
    </submittedName>
</protein>
<evidence type="ECO:0000256" key="10">
    <source>
        <dbReference type="SAM" id="Phobius"/>
    </source>
</evidence>
<dbReference type="Gene3D" id="1.20.1530.20">
    <property type="match status" value="1"/>
</dbReference>
<feature type="transmembrane region" description="Helical" evidence="10">
    <location>
        <begin position="109"/>
        <end position="127"/>
    </location>
</feature>
<evidence type="ECO:0000313" key="13">
    <source>
        <dbReference type="EMBL" id="TDQ48140.1"/>
    </source>
</evidence>
<dbReference type="RefSeq" id="WP_133590645.1">
    <property type="nucleotide sequence ID" value="NZ_CP037953.1"/>
</dbReference>
<evidence type="ECO:0000256" key="4">
    <source>
        <dbReference type="ARBA" id="ARBA00022538"/>
    </source>
</evidence>
<dbReference type="GO" id="GO:0005886">
    <property type="term" value="C:plasma membrane"/>
    <property type="evidence" value="ECO:0007669"/>
    <property type="project" value="TreeGrafter"/>
</dbReference>
<keyword evidence="5 10" id="KW-0812">Transmembrane</keyword>
<accession>A0A4R6UM46</accession>
<feature type="transmembrane region" description="Helical" evidence="10">
    <location>
        <begin position="174"/>
        <end position="195"/>
    </location>
</feature>
<keyword evidence="2" id="KW-0813">Transport</keyword>
<dbReference type="Pfam" id="PF02080">
    <property type="entry name" value="TrkA_C"/>
    <property type="match status" value="1"/>
</dbReference>
<feature type="domain" description="RCK N-terminal" evidence="11">
    <location>
        <begin position="407"/>
        <end position="524"/>
    </location>
</feature>
<name>A0A4R6UM46_9GAMM</name>
<dbReference type="Gene3D" id="3.30.70.1450">
    <property type="entry name" value="Regulator of K+ conductance, C-terminal domain"/>
    <property type="match status" value="1"/>
</dbReference>
<keyword evidence="6" id="KW-0630">Potassium</keyword>